<keyword evidence="1" id="KW-0732">Signal</keyword>
<comment type="caution">
    <text evidence="2">The sequence shown here is derived from an EMBL/GenBank/DDBJ whole genome shotgun (WGS) entry which is preliminary data.</text>
</comment>
<feature type="signal peptide" evidence="1">
    <location>
        <begin position="1"/>
        <end position="26"/>
    </location>
</feature>
<evidence type="ECO:0000313" key="2">
    <source>
        <dbReference type="EMBL" id="PNX88724.1"/>
    </source>
</evidence>
<dbReference type="Proteomes" id="UP000236291">
    <property type="component" value="Unassembled WGS sequence"/>
</dbReference>
<name>A0A2K3MD54_TRIPR</name>
<evidence type="ECO:0000313" key="3">
    <source>
        <dbReference type="Proteomes" id="UP000236291"/>
    </source>
</evidence>
<protein>
    <recommendedName>
        <fullName evidence="4">Secreted protein</fullName>
    </recommendedName>
</protein>
<proteinExistence type="predicted"/>
<feature type="chain" id="PRO_5014386065" description="Secreted protein" evidence="1">
    <location>
        <begin position="27"/>
        <end position="109"/>
    </location>
</feature>
<accession>A0A2K3MD54</accession>
<dbReference type="AlphaFoldDB" id="A0A2K3MD54"/>
<sequence length="109" mass="12115">MFSFNRRRRLLLLLELLIMYENLCEAVTGGGIELCCTQSVGLVRGGDRKKLAALFVQLGRSCQYRTAGGRIHSNSGYAVIQRTADKTYQLTVNFPAMYTLSADKNCTSV</sequence>
<evidence type="ECO:0000256" key="1">
    <source>
        <dbReference type="SAM" id="SignalP"/>
    </source>
</evidence>
<evidence type="ECO:0008006" key="4">
    <source>
        <dbReference type="Google" id="ProtNLM"/>
    </source>
</evidence>
<organism evidence="2 3">
    <name type="scientific">Trifolium pratense</name>
    <name type="common">Red clover</name>
    <dbReference type="NCBI Taxonomy" id="57577"/>
    <lineage>
        <taxon>Eukaryota</taxon>
        <taxon>Viridiplantae</taxon>
        <taxon>Streptophyta</taxon>
        <taxon>Embryophyta</taxon>
        <taxon>Tracheophyta</taxon>
        <taxon>Spermatophyta</taxon>
        <taxon>Magnoliopsida</taxon>
        <taxon>eudicotyledons</taxon>
        <taxon>Gunneridae</taxon>
        <taxon>Pentapetalae</taxon>
        <taxon>rosids</taxon>
        <taxon>fabids</taxon>
        <taxon>Fabales</taxon>
        <taxon>Fabaceae</taxon>
        <taxon>Papilionoideae</taxon>
        <taxon>50 kb inversion clade</taxon>
        <taxon>NPAAA clade</taxon>
        <taxon>Hologalegina</taxon>
        <taxon>IRL clade</taxon>
        <taxon>Trifolieae</taxon>
        <taxon>Trifolium</taxon>
    </lineage>
</organism>
<reference evidence="2 3" key="1">
    <citation type="journal article" date="2014" name="Am. J. Bot.">
        <title>Genome assembly and annotation for red clover (Trifolium pratense; Fabaceae).</title>
        <authorList>
            <person name="Istvanek J."/>
            <person name="Jaros M."/>
            <person name="Krenek A."/>
            <person name="Repkova J."/>
        </authorList>
    </citation>
    <scope>NUCLEOTIDE SEQUENCE [LARGE SCALE GENOMIC DNA]</scope>
    <source>
        <strain evidence="3">cv. Tatra</strain>
        <tissue evidence="2">Young leaves</tissue>
    </source>
</reference>
<dbReference type="EMBL" id="ASHM01057515">
    <property type="protein sequence ID" value="PNX88724.1"/>
    <property type="molecule type" value="Genomic_DNA"/>
</dbReference>
<reference evidence="2 3" key="2">
    <citation type="journal article" date="2017" name="Front. Plant Sci.">
        <title>Gene Classification and Mining of Molecular Markers Useful in Red Clover (Trifolium pratense) Breeding.</title>
        <authorList>
            <person name="Istvanek J."/>
            <person name="Dluhosova J."/>
            <person name="Dluhos P."/>
            <person name="Patkova L."/>
            <person name="Nedelnik J."/>
            <person name="Repkova J."/>
        </authorList>
    </citation>
    <scope>NUCLEOTIDE SEQUENCE [LARGE SCALE GENOMIC DNA]</scope>
    <source>
        <strain evidence="3">cv. Tatra</strain>
        <tissue evidence="2">Young leaves</tissue>
    </source>
</reference>
<gene>
    <name evidence="2" type="ORF">L195_g044837</name>
</gene>